<name>A0ABS5CB07_9BACL</name>
<gene>
    <name evidence="1" type="ORF">I8J30_10470</name>
</gene>
<comment type="caution">
    <text evidence="1">The sequence shown here is derived from an EMBL/GenBank/DDBJ whole genome shotgun (WGS) entry which is preliminary data.</text>
</comment>
<accession>A0ABS5CB07</accession>
<organism evidence="1 2">
    <name type="scientific">Paenibacillus lignilyticus</name>
    <dbReference type="NCBI Taxonomy" id="1172615"/>
    <lineage>
        <taxon>Bacteria</taxon>
        <taxon>Bacillati</taxon>
        <taxon>Bacillota</taxon>
        <taxon>Bacilli</taxon>
        <taxon>Bacillales</taxon>
        <taxon>Paenibacillaceae</taxon>
        <taxon>Paenibacillus</taxon>
    </lineage>
</organism>
<dbReference type="RefSeq" id="WP_210657976.1">
    <property type="nucleotide sequence ID" value="NZ_JAGKSP010000003.1"/>
</dbReference>
<reference evidence="1 2" key="1">
    <citation type="submission" date="2021-04" db="EMBL/GenBank/DDBJ databases">
        <title>Paenibacillus sp. DLE-14 whole genome sequence.</title>
        <authorList>
            <person name="Ham Y.J."/>
        </authorList>
    </citation>
    <scope>NUCLEOTIDE SEQUENCE [LARGE SCALE GENOMIC DNA]</scope>
    <source>
        <strain evidence="1 2">DLE-14</strain>
    </source>
</reference>
<evidence type="ECO:0000313" key="1">
    <source>
        <dbReference type="EMBL" id="MBP3963123.1"/>
    </source>
</evidence>
<evidence type="ECO:0000313" key="2">
    <source>
        <dbReference type="Proteomes" id="UP000673394"/>
    </source>
</evidence>
<protein>
    <submittedName>
        <fullName evidence="1">Uncharacterized protein</fullName>
    </submittedName>
</protein>
<dbReference type="EMBL" id="JAGKSP010000003">
    <property type="protein sequence ID" value="MBP3963123.1"/>
    <property type="molecule type" value="Genomic_DNA"/>
</dbReference>
<sequence length="74" mass="8432">MPWTTLQFDADYDNAMFFGHYVMVIIDKKTTGGGLLEGYDENYVWINGKPHSRTRAAFIQMPPPEMQMDLANGS</sequence>
<dbReference type="Proteomes" id="UP000673394">
    <property type="component" value="Unassembled WGS sequence"/>
</dbReference>
<keyword evidence="2" id="KW-1185">Reference proteome</keyword>
<proteinExistence type="predicted"/>